<dbReference type="GO" id="GO:0044773">
    <property type="term" value="P:mitotic DNA damage checkpoint signaling"/>
    <property type="evidence" value="ECO:0007669"/>
    <property type="project" value="TreeGrafter"/>
</dbReference>
<dbReference type="Gene3D" id="1.10.510.10">
    <property type="entry name" value="Transferase(Phosphotransferase) domain 1"/>
    <property type="match status" value="1"/>
</dbReference>
<dbReference type="GO" id="GO:0004674">
    <property type="term" value="F:protein serine/threonine kinase activity"/>
    <property type="evidence" value="ECO:0007669"/>
    <property type="project" value="TreeGrafter"/>
</dbReference>
<protein>
    <recommendedName>
        <fullName evidence="1">Protein kinase domain-containing protein</fullName>
    </recommendedName>
</protein>
<evidence type="ECO:0000313" key="3">
    <source>
        <dbReference type="Proteomes" id="UP001271007"/>
    </source>
</evidence>
<dbReference type="SUPFAM" id="SSF56112">
    <property type="entry name" value="Protein kinase-like (PK-like)"/>
    <property type="match status" value="1"/>
</dbReference>
<dbReference type="AlphaFoldDB" id="A0AAJ0G4E9"/>
<evidence type="ECO:0000313" key="2">
    <source>
        <dbReference type="EMBL" id="KAK3046087.1"/>
    </source>
</evidence>
<keyword evidence="3" id="KW-1185">Reference proteome</keyword>
<dbReference type="GO" id="GO:0005634">
    <property type="term" value="C:nucleus"/>
    <property type="evidence" value="ECO:0007669"/>
    <property type="project" value="TreeGrafter"/>
</dbReference>
<accession>A0AAJ0G4E9</accession>
<dbReference type="PROSITE" id="PS50011">
    <property type="entry name" value="PROTEIN_KINASE_DOM"/>
    <property type="match status" value="1"/>
</dbReference>
<dbReference type="Proteomes" id="UP001271007">
    <property type="component" value="Unassembled WGS sequence"/>
</dbReference>
<dbReference type="PANTHER" id="PTHR44167:SF24">
    <property type="entry name" value="SERINE_THREONINE-PROTEIN KINASE CHK2"/>
    <property type="match status" value="1"/>
</dbReference>
<sequence length="326" mass="37422">MAPDDLGQHEMHFTIKMNEKLVGRSGREYLIEQVLQSKEIPPSRVYLTTCGTQNFVVKTILADFQYYKDMQLSLGRSRYLRLMEDTIPGRSMFVYKYLNDHLLSLAQKELPLSLTKRILKDGLHGLAELHSQDIVHTDIKPNNILVQWSQSSRGITIDEVCLGDLEDSAYVPLGSNIRGRQVGNQNWRSPEAHAEGRVNKYSDMFSFGIVCIYAVLKHVILFVNEDVLPEGELALAHVLERQVSYFADLESFDALLKHLGDSPWCHVLEALRDGFDEENPREPFDRWNMEPLDSDFKDLIRGLTNFDPAKRLTADQALQHKWFNDA</sequence>
<feature type="domain" description="Protein kinase" evidence="1">
    <location>
        <begin position="1"/>
        <end position="323"/>
    </location>
</feature>
<dbReference type="InterPro" id="IPR011009">
    <property type="entry name" value="Kinase-like_dom_sf"/>
</dbReference>
<dbReference type="Pfam" id="PF00069">
    <property type="entry name" value="Pkinase"/>
    <property type="match status" value="1"/>
</dbReference>
<reference evidence="2" key="1">
    <citation type="submission" date="2023-04" db="EMBL/GenBank/DDBJ databases">
        <title>Black Yeasts Isolated from many extreme environments.</title>
        <authorList>
            <person name="Coleine C."/>
            <person name="Stajich J.E."/>
            <person name="Selbmann L."/>
        </authorList>
    </citation>
    <scope>NUCLEOTIDE SEQUENCE</scope>
    <source>
        <strain evidence="2">CCFEE 5312</strain>
    </source>
</reference>
<dbReference type="PROSITE" id="PS00108">
    <property type="entry name" value="PROTEIN_KINASE_ST"/>
    <property type="match status" value="1"/>
</dbReference>
<dbReference type="GO" id="GO:0005524">
    <property type="term" value="F:ATP binding"/>
    <property type="evidence" value="ECO:0007669"/>
    <property type="project" value="InterPro"/>
</dbReference>
<evidence type="ECO:0000259" key="1">
    <source>
        <dbReference type="PROSITE" id="PS50011"/>
    </source>
</evidence>
<name>A0AAJ0G4E9_9PEZI</name>
<organism evidence="2 3">
    <name type="scientific">Extremus antarcticus</name>
    <dbReference type="NCBI Taxonomy" id="702011"/>
    <lineage>
        <taxon>Eukaryota</taxon>
        <taxon>Fungi</taxon>
        <taxon>Dikarya</taxon>
        <taxon>Ascomycota</taxon>
        <taxon>Pezizomycotina</taxon>
        <taxon>Dothideomycetes</taxon>
        <taxon>Dothideomycetidae</taxon>
        <taxon>Mycosphaerellales</taxon>
        <taxon>Extremaceae</taxon>
        <taxon>Extremus</taxon>
    </lineage>
</organism>
<comment type="caution">
    <text evidence="2">The sequence shown here is derived from an EMBL/GenBank/DDBJ whole genome shotgun (WGS) entry which is preliminary data.</text>
</comment>
<dbReference type="InterPro" id="IPR008271">
    <property type="entry name" value="Ser/Thr_kinase_AS"/>
</dbReference>
<dbReference type="PANTHER" id="PTHR44167">
    <property type="entry name" value="OVARIAN-SPECIFIC SERINE/THREONINE-PROTEIN KINASE LOK-RELATED"/>
    <property type="match status" value="1"/>
</dbReference>
<dbReference type="SMART" id="SM00220">
    <property type="entry name" value="S_TKc"/>
    <property type="match status" value="1"/>
</dbReference>
<proteinExistence type="predicted"/>
<dbReference type="InterPro" id="IPR000719">
    <property type="entry name" value="Prot_kinase_dom"/>
</dbReference>
<gene>
    <name evidence="2" type="ORF">LTR09_012402</name>
</gene>
<dbReference type="EMBL" id="JAWDJX010000116">
    <property type="protein sequence ID" value="KAK3046087.1"/>
    <property type="molecule type" value="Genomic_DNA"/>
</dbReference>